<reference evidence="2" key="5">
    <citation type="journal article" date="2021" name="G3 (Bethesda)">
        <title>Aegilops tauschii genome assembly Aet v5.0 features greater sequence contiguity and improved annotation.</title>
        <authorList>
            <person name="Wang L."/>
            <person name="Zhu T."/>
            <person name="Rodriguez J.C."/>
            <person name="Deal K.R."/>
            <person name="Dubcovsky J."/>
            <person name="McGuire P.E."/>
            <person name="Lux T."/>
            <person name="Spannagl M."/>
            <person name="Mayer K.F.X."/>
            <person name="Baldrich P."/>
            <person name="Meyers B.C."/>
            <person name="Huo N."/>
            <person name="Gu Y.Q."/>
            <person name="Zhou H."/>
            <person name="Devos K.M."/>
            <person name="Bennetzen J.L."/>
            <person name="Unver T."/>
            <person name="Budak H."/>
            <person name="Gulick P.J."/>
            <person name="Galiba G."/>
            <person name="Kalapos B."/>
            <person name="Nelson D.R."/>
            <person name="Li P."/>
            <person name="You F.M."/>
            <person name="Luo M.C."/>
            <person name="Dvorak J."/>
        </authorList>
    </citation>
    <scope>NUCLEOTIDE SEQUENCE [LARGE SCALE GENOMIC DNA]</scope>
    <source>
        <strain evidence="2">cv. AL8/78</strain>
    </source>
</reference>
<feature type="compositionally biased region" description="Polar residues" evidence="1">
    <location>
        <begin position="8"/>
        <end position="18"/>
    </location>
</feature>
<keyword evidence="3" id="KW-1185">Reference proteome</keyword>
<sequence>IDHGERQQAGQGESNLGTVSEPLMAEPAPPALLPLMRRSICFEGSSRRGLLRLPANGRTCSASSPGARRRPLLPLRTPTR</sequence>
<organism evidence="2 3">
    <name type="scientific">Aegilops tauschii subsp. strangulata</name>
    <name type="common">Goatgrass</name>
    <dbReference type="NCBI Taxonomy" id="200361"/>
    <lineage>
        <taxon>Eukaryota</taxon>
        <taxon>Viridiplantae</taxon>
        <taxon>Streptophyta</taxon>
        <taxon>Embryophyta</taxon>
        <taxon>Tracheophyta</taxon>
        <taxon>Spermatophyta</taxon>
        <taxon>Magnoliopsida</taxon>
        <taxon>Liliopsida</taxon>
        <taxon>Poales</taxon>
        <taxon>Poaceae</taxon>
        <taxon>BOP clade</taxon>
        <taxon>Pooideae</taxon>
        <taxon>Triticodae</taxon>
        <taxon>Triticeae</taxon>
        <taxon>Triticinae</taxon>
        <taxon>Aegilops</taxon>
    </lineage>
</organism>
<feature type="region of interest" description="Disordered" evidence="1">
    <location>
        <begin position="1"/>
        <end position="25"/>
    </location>
</feature>
<name>A0A453NC87_AEGTS</name>
<dbReference type="AlphaFoldDB" id="A0A453NC87"/>
<proteinExistence type="predicted"/>
<reference evidence="2" key="4">
    <citation type="submission" date="2019-03" db="UniProtKB">
        <authorList>
            <consortium name="EnsemblPlants"/>
        </authorList>
    </citation>
    <scope>IDENTIFICATION</scope>
</reference>
<dbReference type="EnsemblPlants" id="AET6Gv20319500.12">
    <property type="protein sequence ID" value="AET6Gv20319500.12"/>
    <property type="gene ID" value="AET6Gv20319500"/>
</dbReference>
<evidence type="ECO:0000256" key="1">
    <source>
        <dbReference type="SAM" id="MobiDB-lite"/>
    </source>
</evidence>
<feature type="region of interest" description="Disordered" evidence="1">
    <location>
        <begin position="55"/>
        <end position="80"/>
    </location>
</feature>
<protein>
    <submittedName>
        <fullName evidence="2">Uncharacterized protein</fullName>
    </submittedName>
</protein>
<reference evidence="2" key="3">
    <citation type="journal article" date="2017" name="Nature">
        <title>Genome sequence of the progenitor of the wheat D genome Aegilops tauschii.</title>
        <authorList>
            <person name="Luo M.C."/>
            <person name="Gu Y.Q."/>
            <person name="Puiu D."/>
            <person name="Wang H."/>
            <person name="Twardziok S.O."/>
            <person name="Deal K.R."/>
            <person name="Huo N."/>
            <person name="Zhu T."/>
            <person name="Wang L."/>
            <person name="Wang Y."/>
            <person name="McGuire P.E."/>
            <person name="Liu S."/>
            <person name="Long H."/>
            <person name="Ramasamy R.K."/>
            <person name="Rodriguez J.C."/>
            <person name="Van S.L."/>
            <person name="Yuan L."/>
            <person name="Wang Z."/>
            <person name="Xia Z."/>
            <person name="Xiao L."/>
            <person name="Anderson O.D."/>
            <person name="Ouyang S."/>
            <person name="Liang Y."/>
            <person name="Zimin A.V."/>
            <person name="Pertea G."/>
            <person name="Qi P."/>
            <person name="Bennetzen J.L."/>
            <person name="Dai X."/>
            <person name="Dawson M.W."/>
            <person name="Muller H.G."/>
            <person name="Kugler K."/>
            <person name="Rivarola-Duarte L."/>
            <person name="Spannagl M."/>
            <person name="Mayer K.F.X."/>
            <person name="Lu F.H."/>
            <person name="Bevan M.W."/>
            <person name="Leroy P."/>
            <person name="Li P."/>
            <person name="You F.M."/>
            <person name="Sun Q."/>
            <person name="Liu Z."/>
            <person name="Lyons E."/>
            <person name="Wicker T."/>
            <person name="Salzberg S.L."/>
            <person name="Devos K.M."/>
            <person name="Dvorak J."/>
        </authorList>
    </citation>
    <scope>NUCLEOTIDE SEQUENCE [LARGE SCALE GENOMIC DNA]</scope>
    <source>
        <strain evidence="2">cv. AL8/78</strain>
    </source>
</reference>
<dbReference type="Proteomes" id="UP000015105">
    <property type="component" value="Chromosome 6D"/>
</dbReference>
<evidence type="ECO:0000313" key="2">
    <source>
        <dbReference type="EnsemblPlants" id="AET6Gv20319500.12"/>
    </source>
</evidence>
<accession>A0A453NC87</accession>
<reference evidence="3" key="2">
    <citation type="journal article" date="2017" name="Nat. Plants">
        <title>The Aegilops tauschii genome reveals multiple impacts of transposons.</title>
        <authorList>
            <person name="Zhao G."/>
            <person name="Zou C."/>
            <person name="Li K."/>
            <person name="Wang K."/>
            <person name="Li T."/>
            <person name="Gao L."/>
            <person name="Zhang X."/>
            <person name="Wang H."/>
            <person name="Yang Z."/>
            <person name="Liu X."/>
            <person name="Jiang W."/>
            <person name="Mao L."/>
            <person name="Kong X."/>
            <person name="Jiao Y."/>
            <person name="Jia J."/>
        </authorList>
    </citation>
    <scope>NUCLEOTIDE SEQUENCE [LARGE SCALE GENOMIC DNA]</scope>
    <source>
        <strain evidence="3">cv. AL8/78</strain>
    </source>
</reference>
<evidence type="ECO:0000313" key="3">
    <source>
        <dbReference type="Proteomes" id="UP000015105"/>
    </source>
</evidence>
<reference evidence="3" key="1">
    <citation type="journal article" date="2014" name="Science">
        <title>Ancient hybridizations among the ancestral genomes of bread wheat.</title>
        <authorList>
            <consortium name="International Wheat Genome Sequencing Consortium,"/>
            <person name="Marcussen T."/>
            <person name="Sandve S.R."/>
            <person name="Heier L."/>
            <person name="Spannagl M."/>
            <person name="Pfeifer M."/>
            <person name="Jakobsen K.S."/>
            <person name="Wulff B.B."/>
            <person name="Steuernagel B."/>
            <person name="Mayer K.F."/>
            <person name="Olsen O.A."/>
        </authorList>
    </citation>
    <scope>NUCLEOTIDE SEQUENCE [LARGE SCALE GENOMIC DNA]</scope>
    <source>
        <strain evidence="3">cv. AL8/78</strain>
    </source>
</reference>
<dbReference type="Gramene" id="AET6Gv20319500.12">
    <property type="protein sequence ID" value="AET6Gv20319500.12"/>
    <property type="gene ID" value="AET6Gv20319500"/>
</dbReference>